<proteinExistence type="predicted"/>
<protein>
    <submittedName>
        <fullName evidence="1">Uncharacterized protein</fullName>
    </submittedName>
</protein>
<reference evidence="1" key="1">
    <citation type="submission" date="2014-09" db="EMBL/GenBank/DDBJ databases">
        <authorList>
            <person name="Magalhaes I.L.F."/>
            <person name="Oliveira U."/>
            <person name="Santos F.R."/>
            <person name="Vidigal T.H.D.A."/>
            <person name="Brescovit A.D."/>
            <person name="Santos A.J."/>
        </authorList>
    </citation>
    <scope>NUCLEOTIDE SEQUENCE</scope>
    <source>
        <tissue evidence="1">Shoot tissue taken approximately 20 cm above the soil surface</tissue>
    </source>
</reference>
<dbReference type="EMBL" id="GBRH01182112">
    <property type="protein sequence ID" value="JAE15784.1"/>
    <property type="molecule type" value="Transcribed_RNA"/>
</dbReference>
<organism evidence="1">
    <name type="scientific">Arundo donax</name>
    <name type="common">Giant reed</name>
    <name type="synonym">Donax arundinaceus</name>
    <dbReference type="NCBI Taxonomy" id="35708"/>
    <lineage>
        <taxon>Eukaryota</taxon>
        <taxon>Viridiplantae</taxon>
        <taxon>Streptophyta</taxon>
        <taxon>Embryophyta</taxon>
        <taxon>Tracheophyta</taxon>
        <taxon>Spermatophyta</taxon>
        <taxon>Magnoliopsida</taxon>
        <taxon>Liliopsida</taxon>
        <taxon>Poales</taxon>
        <taxon>Poaceae</taxon>
        <taxon>PACMAD clade</taxon>
        <taxon>Arundinoideae</taxon>
        <taxon>Arundineae</taxon>
        <taxon>Arundo</taxon>
    </lineage>
</organism>
<evidence type="ECO:0000313" key="1">
    <source>
        <dbReference type="EMBL" id="JAE15784.1"/>
    </source>
</evidence>
<accession>A0A0A9FX37</accession>
<reference evidence="1" key="2">
    <citation type="journal article" date="2015" name="Data Brief">
        <title>Shoot transcriptome of the giant reed, Arundo donax.</title>
        <authorList>
            <person name="Barrero R.A."/>
            <person name="Guerrero F.D."/>
            <person name="Moolhuijzen P."/>
            <person name="Goolsby J.A."/>
            <person name="Tidwell J."/>
            <person name="Bellgard S.E."/>
            <person name="Bellgard M.I."/>
        </authorList>
    </citation>
    <scope>NUCLEOTIDE SEQUENCE</scope>
    <source>
        <tissue evidence="1">Shoot tissue taken approximately 20 cm above the soil surface</tissue>
    </source>
</reference>
<dbReference type="AlphaFoldDB" id="A0A0A9FX37"/>
<sequence length="89" mass="10314">MSRSSLLLPSHFRMMCPCLPAVHCFSFILLAHRSLMWEEGNRSRFLLQQWFLCSSSFFLSKISSLSFAGSEYLWNQNCASVSQRMVELV</sequence>
<name>A0A0A9FX37_ARUDO</name>